<dbReference type="AlphaFoldDB" id="A0A1F6PBF7"/>
<gene>
    <name evidence="1" type="ORF">A2563_02155</name>
</gene>
<evidence type="ECO:0000313" key="2">
    <source>
        <dbReference type="Proteomes" id="UP000176634"/>
    </source>
</evidence>
<reference evidence="1 2" key="1">
    <citation type="journal article" date="2016" name="Nat. Commun.">
        <title>Thousands of microbial genomes shed light on interconnected biogeochemical processes in an aquifer system.</title>
        <authorList>
            <person name="Anantharaman K."/>
            <person name="Brown C.T."/>
            <person name="Hug L.A."/>
            <person name="Sharon I."/>
            <person name="Castelle C.J."/>
            <person name="Probst A.J."/>
            <person name="Thomas B.C."/>
            <person name="Singh A."/>
            <person name="Wilkins M.J."/>
            <person name="Karaoz U."/>
            <person name="Brodie E.L."/>
            <person name="Williams K.H."/>
            <person name="Hubbard S.S."/>
            <person name="Banfield J.F."/>
        </authorList>
    </citation>
    <scope>NUCLEOTIDE SEQUENCE [LARGE SCALE GENOMIC DNA]</scope>
</reference>
<dbReference type="EMBL" id="MFRA01000001">
    <property type="protein sequence ID" value="OGH93390.1"/>
    <property type="molecule type" value="Genomic_DNA"/>
</dbReference>
<protein>
    <submittedName>
        <fullName evidence="1">Uncharacterized protein</fullName>
    </submittedName>
</protein>
<evidence type="ECO:0000313" key="1">
    <source>
        <dbReference type="EMBL" id="OGH93390.1"/>
    </source>
</evidence>
<accession>A0A1F6PBF7</accession>
<organism evidence="1 2">
    <name type="scientific">Candidatus Magasanikbacteria bacterium RIFOXYD1_FULL_40_23</name>
    <dbReference type="NCBI Taxonomy" id="1798705"/>
    <lineage>
        <taxon>Bacteria</taxon>
        <taxon>Candidatus Magasanikiibacteriota</taxon>
    </lineage>
</organism>
<dbReference type="Proteomes" id="UP000176634">
    <property type="component" value="Unassembled WGS sequence"/>
</dbReference>
<proteinExistence type="predicted"/>
<sequence length="126" mass="14532">MYTTDSASLFTRMKVPIAVLVKTHANMFIRELRLCQGPSIADSVTASIAAEKLRRKPVEALAELITHLEKPQPRDDWSKIEYGLILLITDLVRMMGVSIPKDIWEMDRKQLLERFKWVHTWSAPVK</sequence>
<comment type="caution">
    <text evidence="1">The sequence shown here is derived from an EMBL/GenBank/DDBJ whole genome shotgun (WGS) entry which is preliminary data.</text>
</comment>
<name>A0A1F6PBF7_9BACT</name>